<keyword evidence="2" id="KW-1185">Reference proteome</keyword>
<accession>A0A5C1QK45</accession>
<dbReference type="RefSeq" id="WP_149485778.1">
    <property type="nucleotide sequence ID" value="NZ_CP036150.1"/>
</dbReference>
<name>A0A5C1QK45_9SPIO</name>
<dbReference type="AlphaFoldDB" id="A0A5C1QK45"/>
<dbReference type="EMBL" id="CP036150">
    <property type="protein sequence ID" value="QEN07698.1"/>
    <property type="molecule type" value="Genomic_DNA"/>
</dbReference>
<organism evidence="1 2">
    <name type="scientific">Oceanispirochaeta crateris</name>
    <dbReference type="NCBI Taxonomy" id="2518645"/>
    <lineage>
        <taxon>Bacteria</taxon>
        <taxon>Pseudomonadati</taxon>
        <taxon>Spirochaetota</taxon>
        <taxon>Spirochaetia</taxon>
        <taxon>Spirochaetales</taxon>
        <taxon>Spirochaetaceae</taxon>
        <taxon>Oceanispirochaeta</taxon>
    </lineage>
</organism>
<evidence type="ECO:0000313" key="2">
    <source>
        <dbReference type="Proteomes" id="UP000324209"/>
    </source>
</evidence>
<sequence length="136" mass="15027">MRVAVLYFKNGSEKVRKISSHLARGIEAQGHQVTLIDGETDSDVKLTIYEYILVGTTPVSFFSSKISGKISTFLNNAGRVSGTKSYAFIVKNGIFVTKSLHLLMKNMEKEGMFLKISDVITSAEEAEIIGKKLHIN</sequence>
<dbReference type="Proteomes" id="UP000324209">
    <property type="component" value="Chromosome"/>
</dbReference>
<gene>
    <name evidence="1" type="ORF">EXM22_06730</name>
</gene>
<evidence type="ECO:0000313" key="1">
    <source>
        <dbReference type="EMBL" id="QEN07698.1"/>
    </source>
</evidence>
<evidence type="ECO:0008006" key="3">
    <source>
        <dbReference type="Google" id="ProtNLM"/>
    </source>
</evidence>
<dbReference type="KEGG" id="ock:EXM22_06730"/>
<proteinExistence type="predicted"/>
<dbReference type="InterPro" id="IPR029039">
    <property type="entry name" value="Flavoprotein-like_sf"/>
</dbReference>
<reference evidence="1 2" key="1">
    <citation type="submission" date="2019-02" db="EMBL/GenBank/DDBJ databases">
        <title>Complete Genome Sequence and Methylome Analysis of free living Spirochaetas.</title>
        <authorList>
            <person name="Fomenkov A."/>
            <person name="Dubinina G."/>
            <person name="Leshcheva N."/>
            <person name="Mikheeva N."/>
            <person name="Grabovich M."/>
            <person name="Vincze T."/>
            <person name="Roberts R.J."/>
        </authorList>
    </citation>
    <scope>NUCLEOTIDE SEQUENCE [LARGE SCALE GENOMIC DNA]</scope>
    <source>
        <strain evidence="1 2">K2</strain>
    </source>
</reference>
<protein>
    <recommendedName>
        <fullName evidence="3">Flavodoxin-like domain-containing protein</fullName>
    </recommendedName>
</protein>
<dbReference type="Gene3D" id="3.40.50.360">
    <property type="match status" value="1"/>
</dbReference>
<dbReference type="OrthoDB" id="360817at2"/>